<dbReference type="RefSeq" id="XP_009855303.1">
    <property type="nucleotide sequence ID" value="XM_009857001.1"/>
</dbReference>
<name>F8N2I9_NEUT8</name>
<reference evidence="2" key="1">
    <citation type="journal article" date="2011" name="Genetics">
        <title>Massive changes in genome architecture accompany the transition to self-fertility in the filamentous fungus Neurospora tetrasperma.</title>
        <authorList>
            <person name="Ellison C.E."/>
            <person name="Stajich J.E."/>
            <person name="Jacobson D.J."/>
            <person name="Natvig D.O."/>
            <person name="Lapidus A."/>
            <person name="Foster B."/>
            <person name="Aerts A."/>
            <person name="Riley R."/>
            <person name="Lindquist E.A."/>
            <person name="Grigoriev I.V."/>
            <person name="Taylor J.W."/>
        </authorList>
    </citation>
    <scope>NUCLEOTIDE SEQUENCE [LARGE SCALE GENOMIC DNA]</scope>
    <source>
        <strain evidence="2">FGSC 2508 / P0657</strain>
    </source>
</reference>
<organism evidence="1 2">
    <name type="scientific">Neurospora tetrasperma (strain FGSC 2508 / ATCC MYA-4615 / P0657)</name>
    <dbReference type="NCBI Taxonomy" id="510951"/>
    <lineage>
        <taxon>Eukaryota</taxon>
        <taxon>Fungi</taxon>
        <taxon>Dikarya</taxon>
        <taxon>Ascomycota</taxon>
        <taxon>Pezizomycotina</taxon>
        <taxon>Sordariomycetes</taxon>
        <taxon>Sordariomycetidae</taxon>
        <taxon>Sordariales</taxon>
        <taxon>Sordariaceae</taxon>
        <taxon>Neurospora</taxon>
    </lineage>
</organism>
<dbReference type="OrthoDB" id="10309675at2759"/>
<dbReference type="VEuPathDB" id="FungiDB:NEUTE1DRAFT_104694"/>
<proteinExistence type="predicted"/>
<accession>F8N2I9</accession>
<gene>
    <name evidence="1" type="ORF">NEUTE1DRAFT_104694</name>
</gene>
<dbReference type="KEGG" id="nte:NEUTE1DRAFT104694"/>
<dbReference type="EMBL" id="GL891382">
    <property type="protein sequence ID" value="EGO51661.1"/>
    <property type="molecule type" value="Genomic_DNA"/>
</dbReference>
<dbReference type="HOGENOM" id="CLU_1796995_0_0_1"/>
<dbReference type="AlphaFoldDB" id="F8N2I9"/>
<evidence type="ECO:0000313" key="2">
    <source>
        <dbReference type="Proteomes" id="UP000008065"/>
    </source>
</evidence>
<keyword evidence="2" id="KW-1185">Reference proteome</keyword>
<dbReference type="Proteomes" id="UP000008065">
    <property type="component" value="Unassembled WGS sequence"/>
</dbReference>
<dbReference type="GeneID" id="20822130"/>
<protein>
    <submittedName>
        <fullName evidence="1">Uncharacterized protein</fullName>
    </submittedName>
</protein>
<evidence type="ECO:0000313" key="1">
    <source>
        <dbReference type="EMBL" id="EGO51661.1"/>
    </source>
</evidence>
<sequence length="116" mass="12836">MTTSMGVLMYADPESGRSSSNFPLISNLAASWMLEGSPRCEWRQSFKFLLPDITNGGVAASPLVEPSIAVGQRARTAWRQWIVQTMFPNSRDQASLSIGLPTDRISRFQTVGSWEP</sequence>